<dbReference type="GO" id="GO:0032259">
    <property type="term" value="P:methylation"/>
    <property type="evidence" value="ECO:0007669"/>
    <property type="project" value="UniProtKB-KW"/>
</dbReference>
<dbReference type="STRING" id="265072.Mfla_1270"/>
<dbReference type="AlphaFoldDB" id="Q1H1U9"/>
<dbReference type="Gene3D" id="3.40.50.720">
    <property type="entry name" value="NAD(P)-binding Rossmann-like Domain"/>
    <property type="match status" value="1"/>
</dbReference>
<accession>Q1H1U9</accession>
<gene>
    <name evidence="2" type="ordered locus">Mfla_1270</name>
</gene>
<keyword evidence="3" id="KW-1185">Reference proteome</keyword>
<dbReference type="HOGENOM" id="CLU_1508912_0_0_4"/>
<dbReference type="Proteomes" id="UP000002440">
    <property type="component" value="Chromosome"/>
</dbReference>
<dbReference type="Gene3D" id="6.10.250.3100">
    <property type="match status" value="1"/>
</dbReference>
<sequence length="178" mass="20308">MDSARSKFSYPARRDGGSFAVTAAKRSNTSIKPNLAVINWMLEQEDRMGLSTPRPYREFEERVYRHRDDLRRLIHSLVADGKKIYGYGASAKGNVVLQFCGFTSEEIPAIAEVNEEKFGRVTPGTHIPIISEKEARAAKPDYFLVLPWHFKDGILRREKDFLADGGRFIFPFPEIEIV</sequence>
<name>Q1H1U9_METFK</name>
<evidence type="ECO:0000313" key="3">
    <source>
        <dbReference type="Proteomes" id="UP000002440"/>
    </source>
</evidence>
<dbReference type="GO" id="GO:0008168">
    <property type="term" value="F:methyltransferase activity"/>
    <property type="evidence" value="ECO:0007669"/>
    <property type="project" value="UniProtKB-KW"/>
</dbReference>
<keyword evidence="2" id="KW-0808">Transferase</keyword>
<evidence type="ECO:0000313" key="2">
    <source>
        <dbReference type="EMBL" id="ABE49538.1"/>
    </source>
</evidence>
<dbReference type="eggNOG" id="COG2227">
    <property type="taxonomic scope" value="Bacteria"/>
</dbReference>
<organism evidence="2 3">
    <name type="scientific">Methylobacillus flagellatus (strain ATCC 51484 / DSM 6875 / VKM B-1610 / KT)</name>
    <dbReference type="NCBI Taxonomy" id="265072"/>
    <lineage>
        <taxon>Bacteria</taxon>
        <taxon>Pseudomonadati</taxon>
        <taxon>Pseudomonadota</taxon>
        <taxon>Betaproteobacteria</taxon>
        <taxon>Nitrosomonadales</taxon>
        <taxon>Methylophilaceae</taxon>
        <taxon>Methylobacillus</taxon>
    </lineage>
</organism>
<protein>
    <submittedName>
        <fullName evidence="2">NDP-hexose 3-C-methyltransferase TylCIII</fullName>
    </submittedName>
</protein>
<keyword evidence="2" id="KW-0489">Methyltransferase</keyword>
<proteinExistence type="predicted"/>
<dbReference type="EMBL" id="CP000284">
    <property type="protein sequence ID" value="ABE49538.1"/>
    <property type="molecule type" value="Genomic_DNA"/>
</dbReference>
<dbReference type="Pfam" id="PF08484">
    <property type="entry name" value="Methyltransf_14"/>
    <property type="match status" value="1"/>
</dbReference>
<dbReference type="KEGG" id="mfa:Mfla_1270"/>
<feature type="domain" description="C-methyltransferase" evidence="1">
    <location>
        <begin position="15"/>
        <end position="173"/>
    </location>
</feature>
<reference evidence="2 3" key="1">
    <citation type="submission" date="2006-03" db="EMBL/GenBank/DDBJ databases">
        <title>Complete sequence of Methylobacillus flagellatus KT.</title>
        <authorList>
            <consortium name="US DOE Joint Genome Institute"/>
            <person name="Copeland A."/>
            <person name="Lucas S."/>
            <person name="Lapidus A."/>
            <person name="Barry K."/>
            <person name="Detter J.C."/>
            <person name="Glavina del Rio T."/>
            <person name="Hammon N."/>
            <person name="Israni S."/>
            <person name="Dalin E."/>
            <person name="Tice H."/>
            <person name="Pitluck S."/>
            <person name="Brettin T."/>
            <person name="Bruce D."/>
            <person name="Han C."/>
            <person name="Tapia R."/>
            <person name="Saunders E."/>
            <person name="Gilna P."/>
            <person name="Schmutz J."/>
            <person name="Larimer F."/>
            <person name="Land M."/>
            <person name="Kyrpides N."/>
            <person name="Anderson I."/>
            <person name="Richardson P."/>
        </authorList>
    </citation>
    <scope>NUCLEOTIDE SEQUENCE [LARGE SCALE GENOMIC DNA]</scope>
    <source>
        <strain evidence="3">KT / ATCC 51484 / DSM 6875</strain>
    </source>
</reference>
<evidence type="ECO:0000259" key="1">
    <source>
        <dbReference type="Pfam" id="PF08484"/>
    </source>
</evidence>
<dbReference type="InterPro" id="IPR013691">
    <property type="entry name" value="MeTrfase_14"/>
</dbReference>